<dbReference type="GO" id="GO:0005737">
    <property type="term" value="C:cytoplasm"/>
    <property type="evidence" value="ECO:0007669"/>
    <property type="project" value="TreeGrafter"/>
</dbReference>
<dbReference type="InterPro" id="IPR013785">
    <property type="entry name" value="Aldolase_TIM"/>
</dbReference>
<dbReference type="InterPro" id="IPR022998">
    <property type="entry name" value="ThiamineP_synth_TenI"/>
</dbReference>
<accession>A0A6L3ZDV5</accession>
<feature type="domain" description="Thiamine phosphate synthase/TenI" evidence="3">
    <location>
        <begin position="10"/>
        <end position="186"/>
    </location>
</feature>
<dbReference type="SUPFAM" id="SSF51391">
    <property type="entry name" value="Thiamin phosphate synthase"/>
    <property type="match status" value="1"/>
</dbReference>
<dbReference type="InterPro" id="IPR036206">
    <property type="entry name" value="ThiamineP_synth_sf"/>
</dbReference>
<proteinExistence type="predicted"/>
<dbReference type="Gene3D" id="3.20.20.70">
    <property type="entry name" value="Aldolase class I"/>
    <property type="match status" value="1"/>
</dbReference>
<comment type="pathway">
    <text evidence="1">Cofactor biosynthesis; thiamine diphosphate biosynthesis.</text>
</comment>
<comment type="caution">
    <text evidence="4">The sequence shown here is derived from an EMBL/GenBank/DDBJ whole genome shotgun (WGS) entry which is preliminary data.</text>
</comment>
<evidence type="ECO:0000256" key="1">
    <source>
        <dbReference type="ARBA" id="ARBA00004948"/>
    </source>
</evidence>
<evidence type="ECO:0000259" key="3">
    <source>
        <dbReference type="Pfam" id="PF02581"/>
    </source>
</evidence>
<protein>
    <submittedName>
        <fullName evidence="4">Thiamine phosphate synthase</fullName>
    </submittedName>
</protein>
<gene>
    <name evidence="4" type="ORF">F8C82_09915</name>
</gene>
<dbReference type="Pfam" id="PF02581">
    <property type="entry name" value="TMP-TENI"/>
    <property type="match status" value="1"/>
</dbReference>
<keyword evidence="5" id="KW-1185">Reference proteome</keyword>
<dbReference type="AlphaFoldDB" id="A0A6L3ZDV5"/>
<evidence type="ECO:0000313" key="5">
    <source>
        <dbReference type="Proteomes" id="UP000484164"/>
    </source>
</evidence>
<dbReference type="CDD" id="cd00564">
    <property type="entry name" value="TMP_TenI"/>
    <property type="match status" value="1"/>
</dbReference>
<dbReference type="OrthoDB" id="9810880at2"/>
<evidence type="ECO:0000256" key="2">
    <source>
        <dbReference type="ARBA" id="ARBA00022977"/>
    </source>
</evidence>
<dbReference type="Proteomes" id="UP000484164">
    <property type="component" value="Unassembled WGS sequence"/>
</dbReference>
<dbReference type="PANTHER" id="PTHR20857:SF23">
    <property type="entry name" value="THIAMINE BIOSYNTHETIC BIFUNCTIONAL ENZYME"/>
    <property type="match status" value="1"/>
</dbReference>
<dbReference type="EMBL" id="WBVQ01000002">
    <property type="protein sequence ID" value="KAB2816001.1"/>
    <property type="molecule type" value="Genomic_DNA"/>
</dbReference>
<dbReference type="RefSeq" id="WP_151693430.1">
    <property type="nucleotide sequence ID" value="NZ_BMGX01000001.1"/>
</dbReference>
<sequence>MNRRRMKGGLYLVVDPSKSEIELISALNSVLEEGVCAVQLWDHWDQVENPLALIEKVGKLCGTFDVPLFINNHPEWVEDCPSVSGIHFDEWPTDYACPEGVLVGITCTNEMEVIDRAEENSIDYISFCSMFPSSTSNSCEWVDHASVHRARERFSGLIFLAGGITPETLPQLQTLPYDGIAVVSGIMSSDSPSEAARIFNQKVKEHEN</sequence>
<dbReference type="GO" id="GO:0009228">
    <property type="term" value="P:thiamine biosynthetic process"/>
    <property type="evidence" value="ECO:0007669"/>
    <property type="project" value="UniProtKB-KW"/>
</dbReference>
<evidence type="ECO:0000313" key="4">
    <source>
        <dbReference type="EMBL" id="KAB2816001.1"/>
    </source>
</evidence>
<reference evidence="4 5" key="1">
    <citation type="submission" date="2019-10" db="EMBL/GenBank/DDBJ databases">
        <title>Genome sequence of Phaeocystidibacter marisrubri JCM30614 (type strain).</title>
        <authorList>
            <person name="Bowman J.P."/>
        </authorList>
    </citation>
    <scope>NUCLEOTIDE SEQUENCE [LARGE SCALE GENOMIC DNA]</scope>
    <source>
        <strain evidence="4 5">JCM 30614</strain>
    </source>
</reference>
<organism evidence="4 5">
    <name type="scientific">Phaeocystidibacter marisrubri</name>
    <dbReference type="NCBI Taxonomy" id="1577780"/>
    <lineage>
        <taxon>Bacteria</taxon>
        <taxon>Pseudomonadati</taxon>
        <taxon>Bacteroidota</taxon>
        <taxon>Flavobacteriia</taxon>
        <taxon>Flavobacteriales</taxon>
        <taxon>Phaeocystidibacteraceae</taxon>
        <taxon>Phaeocystidibacter</taxon>
    </lineage>
</organism>
<dbReference type="GO" id="GO:0004789">
    <property type="term" value="F:thiamine-phosphate diphosphorylase activity"/>
    <property type="evidence" value="ECO:0007669"/>
    <property type="project" value="TreeGrafter"/>
</dbReference>
<name>A0A6L3ZDV5_9FLAO</name>
<dbReference type="PANTHER" id="PTHR20857">
    <property type="entry name" value="THIAMINE-PHOSPHATE PYROPHOSPHORYLASE"/>
    <property type="match status" value="1"/>
</dbReference>
<keyword evidence="2" id="KW-0784">Thiamine biosynthesis</keyword>